<keyword evidence="2" id="KW-1185">Reference proteome</keyword>
<gene>
    <name evidence="1" type="ORF">CSUI_010566</name>
</gene>
<sequence>MTVSTALIKTGLRRRHRALVRFSSLVTRLPSGGSSVSPCSRCNRQAVLKRSRSGWWFVVCPSGGRGET</sequence>
<name>A0A2C6KGV2_9APIC</name>
<comment type="caution">
    <text evidence="1">The sequence shown here is derived from an EMBL/GenBank/DDBJ whole genome shotgun (WGS) entry which is preliminary data.</text>
</comment>
<proteinExistence type="predicted"/>
<dbReference type="VEuPathDB" id="ToxoDB:CSUI_010566"/>
<dbReference type="Proteomes" id="UP000221165">
    <property type="component" value="Unassembled WGS sequence"/>
</dbReference>
<dbReference type="AlphaFoldDB" id="A0A2C6KGV2"/>
<accession>A0A2C6KGV2</accession>
<organism evidence="1 2">
    <name type="scientific">Cystoisospora suis</name>
    <dbReference type="NCBI Taxonomy" id="483139"/>
    <lineage>
        <taxon>Eukaryota</taxon>
        <taxon>Sar</taxon>
        <taxon>Alveolata</taxon>
        <taxon>Apicomplexa</taxon>
        <taxon>Conoidasida</taxon>
        <taxon>Coccidia</taxon>
        <taxon>Eucoccidiorida</taxon>
        <taxon>Eimeriorina</taxon>
        <taxon>Sarcocystidae</taxon>
        <taxon>Cystoisospora</taxon>
    </lineage>
</organism>
<reference evidence="1 2" key="1">
    <citation type="journal article" date="2017" name="Int. J. Parasitol.">
        <title>The genome of the protozoan parasite Cystoisospora suis and a reverse vaccinology approach to identify vaccine candidates.</title>
        <authorList>
            <person name="Palmieri N."/>
            <person name="Shrestha A."/>
            <person name="Ruttkowski B."/>
            <person name="Beck T."/>
            <person name="Vogl C."/>
            <person name="Tomley F."/>
            <person name="Blake D.P."/>
            <person name="Joachim A."/>
        </authorList>
    </citation>
    <scope>NUCLEOTIDE SEQUENCE [LARGE SCALE GENOMIC DNA]</scope>
    <source>
        <strain evidence="1 2">Wien I</strain>
    </source>
</reference>
<evidence type="ECO:0000313" key="1">
    <source>
        <dbReference type="EMBL" id="PHJ15623.1"/>
    </source>
</evidence>
<dbReference type="GeneID" id="94433880"/>
<dbReference type="EMBL" id="MIGC01007751">
    <property type="protein sequence ID" value="PHJ15623.1"/>
    <property type="molecule type" value="Genomic_DNA"/>
</dbReference>
<evidence type="ECO:0000313" key="2">
    <source>
        <dbReference type="Proteomes" id="UP000221165"/>
    </source>
</evidence>
<dbReference type="RefSeq" id="XP_067917355.1">
    <property type="nucleotide sequence ID" value="XM_068070669.1"/>
</dbReference>
<protein>
    <submittedName>
        <fullName evidence="1">Uncharacterized protein</fullName>
    </submittedName>
</protein>